<dbReference type="EMBL" id="JAVRRL010000036">
    <property type="protein sequence ID" value="KAK5111765.1"/>
    <property type="molecule type" value="Genomic_DNA"/>
</dbReference>
<sequence>MFTMQQEASLPRELQERAGTRDADLGGSTTVIEDQYTLVGMREKAAQHTNNKDEYATWDSAFWY</sequence>
<dbReference type="Proteomes" id="UP001310890">
    <property type="component" value="Unassembled WGS sequence"/>
</dbReference>
<name>A0AAN7TLN6_9PEZI</name>
<reference evidence="2" key="1">
    <citation type="submission" date="2023-08" db="EMBL/GenBank/DDBJ databases">
        <title>Black Yeasts Isolated from many extreme environments.</title>
        <authorList>
            <person name="Coleine C."/>
            <person name="Stajich J.E."/>
            <person name="Selbmann L."/>
        </authorList>
    </citation>
    <scope>NUCLEOTIDE SEQUENCE</scope>
    <source>
        <strain evidence="2">CCFEE 5401</strain>
    </source>
</reference>
<comment type="caution">
    <text evidence="2">The sequence shown here is derived from an EMBL/GenBank/DDBJ whole genome shotgun (WGS) entry which is preliminary data.</text>
</comment>
<organism evidence="2 3">
    <name type="scientific">Meristemomyces frigidus</name>
    <dbReference type="NCBI Taxonomy" id="1508187"/>
    <lineage>
        <taxon>Eukaryota</taxon>
        <taxon>Fungi</taxon>
        <taxon>Dikarya</taxon>
        <taxon>Ascomycota</taxon>
        <taxon>Pezizomycotina</taxon>
        <taxon>Dothideomycetes</taxon>
        <taxon>Dothideomycetidae</taxon>
        <taxon>Mycosphaerellales</taxon>
        <taxon>Teratosphaeriaceae</taxon>
        <taxon>Meristemomyces</taxon>
    </lineage>
</organism>
<feature type="compositionally biased region" description="Basic and acidic residues" evidence="1">
    <location>
        <begin position="13"/>
        <end position="24"/>
    </location>
</feature>
<protein>
    <submittedName>
        <fullName evidence="2">Uncharacterized protein</fullName>
    </submittedName>
</protein>
<evidence type="ECO:0000313" key="2">
    <source>
        <dbReference type="EMBL" id="KAK5111765.1"/>
    </source>
</evidence>
<proteinExistence type="predicted"/>
<gene>
    <name evidence="2" type="ORF">LTR62_004685</name>
</gene>
<evidence type="ECO:0000313" key="3">
    <source>
        <dbReference type="Proteomes" id="UP001310890"/>
    </source>
</evidence>
<feature type="region of interest" description="Disordered" evidence="1">
    <location>
        <begin position="1"/>
        <end position="28"/>
    </location>
</feature>
<dbReference type="AlphaFoldDB" id="A0AAN7TLN6"/>
<accession>A0AAN7TLN6</accession>
<evidence type="ECO:0000256" key="1">
    <source>
        <dbReference type="SAM" id="MobiDB-lite"/>
    </source>
</evidence>